<dbReference type="Proteomes" id="UP000827872">
    <property type="component" value="Linkage Group LG01"/>
</dbReference>
<protein>
    <submittedName>
        <fullName evidence="1">Uncharacterized protein</fullName>
    </submittedName>
</protein>
<reference evidence="1" key="1">
    <citation type="submission" date="2021-08" db="EMBL/GenBank/DDBJ databases">
        <title>The first chromosome-level gecko genome reveals the dynamic sex chromosomes of Neotropical dwarf geckos (Sphaerodactylidae: Sphaerodactylus).</title>
        <authorList>
            <person name="Pinto B.J."/>
            <person name="Keating S.E."/>
            <person name="Gamble T."/>
        </authorList>
    </citation>
    <scope>NUCLEOTIDE SEQUENCE</scope>
    <source>
        <strain evidence="1">TG3544</strain>
    </source>
</reference>
<evidence type="ECO:0000313" key="2">
    <source>
        <dbReference type="Proteomes" id="UP000827872"/>
    </source>
</evidence>
<comment type="caution">
    <text evidence="1">The sequence shown here is derived from an EMBL/GenBank/DDBJ whole genome shotgun (WGS) entry which is preliminary data.</text>
</comment>
<evidence type="ECO:0000313" key="1">
    <source>
        <dbReference type="EMBL" id="KAH8017153.1"/>
    </source>
</evidence>
<name>A0ACB8GC15_9SAUR</name>
<proteinExistence type="predicted"/>
<gene>
    <name evidence="1" type="ORF">K3G42_026675</name>
</gene>
<organism evidence="1 2">
    <name type="scientific">Sphaerodactylus townsendi</name>
    <dbReference type="NCBI Taxonomy" id="933632"/>
    <lineage>
        <taxon>Eukaryota</taxon>
        <taxon>Metazoa</taxon>
        <taxon>Chordata</taxon>
        <taxon>Craniata</taxon>
        <taxon>Vertebrata</taxon>
        <taxon>Euteleostomi</taxon>
        <taxon>Lepidosauria</taxon>
        <taxon>Squamata</taxon>
        <taxon>Bifurcata</taxon>
        <taxon>Gekkota</taxon>
        <taxon>Sphaerodactylidae</taxon>
        <taxon>Sphaerodactylus</taxon>
    </lineage>
</organism>
<accession>A0ACB8GC15</accession>
<keyword evidence="2" id="KW-1185">Reference proteome</keyword>
<sequence>MVYLGERETRIPVSMCLCVHEMVAVPLHHAALMSDSFSWVMKAGRAVQGGRKLEYVPDRDVIQVSEEQSAMLPIKQNHPSWHFCVSTTSAVCHMYYISGFEMTF</sequence>
<dbReference type="EMBL" id="CM037614">
    <property type="protein sequence ID" value="KAH8017153.1"/>
    <property type="molecule type" value="Genomic_DNA"/>
</dbReference>